<evidence type="ECO:0000259" key="3">
    <source>
        <dbReference type="Pfam" id="PF03629"/>
    </source>
</evidence>
<dbReference type="EMBL" id="JBHRWN010000002">
    <property type="protein sequence ID" value="MFC3478193.1"/>
    <property type="molecule type" value="Genomic_DNA"/>
</dbReference>
<keyword evidence="5" id="KW-1185">Reference proteome</keyword>
<dbReference type="RefSeq" id="WP_232570692.1">
    <property type="nucleotide sequence ID" value="NZ_CP089466.1"/>
</dbReference>
<feature type="compositionally biased region" description="Basic and acidic residues" evidence="2">
    <location>
        <begin position="281"/>
        <end position="291"/>
    </location>
</feature>
<dbReference type="InterPro" id="IPR005181">
    <property type="entry name" value="SASA"/>
</dbReference>
<evidence type="ECO:0000313" key="4">
    <source>
        <dbReference type="EMBL" id="MFC3478193.1"/>
    </source>
</evidence>
<evidence type="ECO:0000256" key="1">
    <source>
        <dbReference type="ARBA" id="ARBA00022801"/>
    </source>
</evidence>
<organism evidence="4 5">
    <name type="scientific">Halobacterium litoreum</name>
    <dbReference type="NCBI Taxonomy" id="2039234"/>
    <lineage>
        <taxon>Archaea</taxon>
        <taxon>Methanobacteriati</taxon>
        <taxon>Methanobacteriota</taxon>
        <taxon>Stenosarchaea group</taxon>
        <taxon>Halobacteria</taxon>
        <taxon>Halobacteriales</taxon>
        <taxon>Halobacteriaceae</taxon>
        <taxon>Halobacterium</taxon>
    </lineage>
</organism>
<dbReference type="AlphaFoldDB" id="A0ABD5NG48"/>
<dbReference type="InterPro" id="IPR052940">
    <property type="entry name" value="Carb_Esterase_6"/>
</dbReference>
<proteinExistence type="predicted"/>
<dbReference type="GeneID" id="69118803"/>
<sequence>MPAIDVFAVGGQSNAVGRGRRSRSPRPERGTAIEYRHTTDSLADPLRDPVLGNGDAADTGSAWPAFAIEYHERVGRPVGIVGAARGSTAQSSRAGGRPGDWDGGALDEDLIRLAEDALAAFEAAGYDPTFRGVLWHQGERDAMEIDRGSATRRDYRRALEGMIARYRDAFGAGMPVWLFELGRRASGDTSGFRAVREAQREVVREQSRTYLVSDKQASFPERGLQENELHYAQAGYDEMGRVGARNVAARVDGESFQAKRSAGRRVDAYTGAPGEPVMSLDDGRLSVHDGETPGGNDLAREDER</sequence>
<dbReference type="GO" id="GO:0016787">
    <property type="term" value="F:hydrolase activity"/>
    <property type="evidence" value="ECO:0007669"/>
    <property type="project" value="UniProtKB-KW"/>
</dbReference>
<name>A0ABD5NG48_9EURY</name>
<dbReference type="Proteomes" id="UP001595660">
    <property type="component" value="Unassembled WGS sequence"/>
</dbReference>
<gene>
    <name evidence="4" type="ORF">ACFOKC_10715</name>
</gene>
<evidence type="ECO:0000313" key="5">
    <source>
        <dbReference type="Proteomes" id="UP001595660"/>
    </source>
</evidence>
<dbReference type="PANTHER" id="PTHR31988:SF19">
    <property type="entry name" value="9-O-ACETYL-N-ACETYLNEURAMINIC ACID DEACETYLASE-RELATED"/>
    <property type="match status" value="1"/>
</dbReference>
<dbReference type="Pfam" id="PF03629">
    <property type="entry name" value="SASA"/>
    <property type="match status" value="1"/>
</dbReference>
<feature type="domain" description="Sialate O-acetylesterase" evidence="3">
    <location>
        <begin position="5"/>
        <end position="246"/>
    </location>
</feature>
<evidence type="ECO:0000256" key="2">
    <source>
        <dbReference type="SAM" id="MobiDB-lite"/>
    </source>
</evidence>
<keyword evidence="1" id="KW-0378">Hydrolase</keyword>
<dbReference type="SUPFAM" id="SSF52266">
    <property type="entry name" value="SGNH hydrolase"/>
    <property type="match status" value="1"/>
</dbReference>
<protein>
    <submittedName>
        <fullName evidence="4">Sialate O-acetylesterase</fullName>
    </submittedName>
</protein>
<accession>A0ABD5NG48</accession>
<dbReference type="Gene3D" id="2.10.10.30">
    <property type="match status" value="1"/>
</dbReference>
<feature type="compositionally biased region" description="Basic and acidic residues" evidence="2">
    <location>
        <begin position="25"/>
        <end position="39"/>
    </location>
</feature>
<reference evidence="4 5" key="1">
    <citation type="journal article" date="2019" name="Int. J. Syst. Evol. Microbiol.">
        <title>The Global Catalogue of Microorganisms (GCM) 10K type strain sequencing project: providing services to taxonomists for standard genome sequencing and annotation.</title>
        <authorList>
            <consortium name="The Broad Institute Genomics Platform"/>
            <consortium name="The Broad Institute Genome Sequencing Center for Infectious Disease"/>
            <person name="Wu L."/>
            <person name="Ma J."/>
        </authorList>
    </citation>
    <scope>NUCLEOTIDE SEQUENCE [LARGE SCALE GENOMIC DNA]</scope>
    <source>
        <strain evidence="4 5">CGMCC 1.12562</strain>
    </source>
</reference>
<feature type="region of interest" description="Disordered" evidence="2">
    <location>
        <begin position="260"/>
        <end position="304"/>
    </location>
</feature>
<dbReference type="InterPro" id="IPR036514">
    <property type="entry name" value="SGNH_hydro_sf"/>
</dbReference>
<feature type="region of interest" description="Disordered" evidence="2">
    <location>
        <begin position="9"/>
        <end position="39"/>
    </location>
</feature>
<comment type="caution">
    <text evidence="4">The sequence shown here is derived from an EMBL/GenBank/DDBJ whole genome shotgun (WGS) entry which is preliminary data.</text>
</comment>
<dbReference type="Gene3D" id="3.40.50.1110">
    <property type="entry name" value="SGNH hydrolase"/>
    <property type="match status" value="1"/>
</dbReference>
<dbReference type="PANTHER" id="PTHR31988">
    <property type="entry name" value="ESTERASE, PUTATIVE (DUF303)-RELATED"/>
    <property type="match status" value="1"/>
</dbReference>